<name>A0AAN7PZ91_9MYRT</name>
<feature type="domain" description="HTH myb-type" evidence="7">
    <location>
        <begin position="9"/>
        <end position="65"/>
    </location>
</feature>
<dbReference type="GO" id="GO:0003677">
    <property type="term" value="F:DNA binding"/>
    <property type="evidence" value="ECO:0007669"/>
    <property type="project" value="UniProtKB-KW"/>
</dbReference>
<dbReference type="Pfam" id="PF00249">
    <property type="entry name" value="Myb_DNA-binding"/>
    <property type="match status" value="2"/>
</dbReference>
<feature type="domain" description="HTH myb-type" evidence="7">
    <location>
        <begin position="66"/>
        <end position="116"/>
    </location>
</feature>
<comment type="caution">
    <text evidence="8">The sequence shown here is derived from an EMBL/GenBank/DDBJ whole genome shotgun (WGS) entry which is preliminary data.</text>
</comment>
<dbReference type="InterPro" id="IPR009057">
    <property type="entry name" value="Homeodomain-like_sf"/>
</dbReference>
<keyword evidence="2" id="KW-0677">Repeat</keyword>
<dbReference type="AlphaFoldDB" id="A0AAN7PZ91"/>
<dbReference type="InterPro" id="IPR001005">
    <property type="entry name" value="SANT/Myb"/>
</dbReference>
<dbReference type="FunFam" id="1.10.10.60:FF:000001">
    <property type="entry name" value="MYB-related transcription factor"/>
    <property type="match status" value="1"/>
</dbReference>
<feature type="compositionally biased region" description="Polar residues" evidence="5">
    <location>
        <begin position="207"/>
        <end position="229"/>
    </location>
</feature>
<dbReference type="GO" id="GO:0009733">
    <property type="term" value="P:response to auxin"/>
    <property type="evidence" value="ECO:0007669"/>
    <property type="project" value="TreeGrafter"/>
</dbReference>
<dbReference type="SMART" id="SM00717">
    <property type="entry name" value="SANT"/>
    <property type="match status" value="2"/>
</dbReference>
<dbReference type="InterPro" id="IPR017930">
    <property type="entry name" value="Myb_dom"/>
</dbReference>
<evidence type="ECO:0000256" key="5">
    <source>
        <dbReference type="SAM" id="MobiDB-lite"/>
    </source>
</evidence>
<evidence type="ECO:0000313" key="9">
    <source>
        <dbReference type="Proteomes" id="UP001345219"/>
    </source>
</evidence>
<organism evidence="8 9">
    <name type="scientific">Trapa incisa</name>
    <dbReference type="NCBI Taxonomy" id="236973"/>
    <lineage>
        <taxon>Eukaryota</taxon>
        <taxon>Viridiplantae</taxon>
        <taxon>Streptophyta</taxon>
        <taxon>Embryophyta</taxon>
        <taxon>Tracheophyta</taxon>
        <taxon>Spermatophyta</taxon>
        <taxon>Magnoliopsida</taxon>
        <taxon>eudicotyledons</taxon>
        <taxon>Gunneridae</taxon>
        <taxon>Pentapetalae</taxon>
        <taxon>rosids</taxon>
        <taxon>malvids</taxon>
        <taxon>Myrtales</taxon>
        <taxon>Lythraceae</taxon>
        <taxon>Trapa</taxon>
    </lineage>
</organism>
<feature type="region of interest" description="Disordered" evidence="5">
    <location>
        <begin position="121"/>
        <end position="147"/>
    </location>
</feature>
<evidence type="ECO:0000256" key="1">
    <source>
        <dbReference type="ARBA" id="ARBA00004123"/>
    </source>
</evidence>
<feature type="region of interest" description="Disordered" evidence="5">
    <location>
        <begin position="195"/>
        <end position="229"/>
    </location>
</feature>
<accession>A0AAN7PZ91</accession>
<evidence type="ECO:0000256" key="4">
    <source>
        <dbReference type="ARBA" id="ARBA00023242"/>
    </source>
</evidence>
<evidence type="ECO:0000259" key="6">
    <source>
        <dbReference type="PROSITE" id="PS50090"/>
    </source>
</evidence>
<feature type="domain" description="Myb-like" evidence="6">
    <location>
        <begin position="9"/>
        <end position="61"/>
    </location>
</feature>
<evidence type="ECO:0000259" key="7">
    <source>
        <dbReference type="PROSITE" id="PS51294"/>
    </source>
</evidence>
<reference evidence="8 9" key="1">
    <citation type="journal article" date="2023" name="Hortic Res">
        <title>Pangenome of water caltrop reveals structural variations and asymmetric subgenome divergence after allopolyploidization.</title>
        <authorList>
            <person name="Zhang X."/>
            <person name="Chen Y."/>
            <person name="Wang L."/>
            <person name="Yuan Y."/>
            <person name="Fang M."/>
            <person name="Shi L."/>
            <person name="Lu R."/>
            <person name="Comes H.P."/>
            <person name="Ma Y."/>
            <person name="Chen Y."/>
            <person name="Huang G."/>
            <person name="Zhou Y."/>
            <person name="Zheng Z."/>
            <person name="Qiu Y."/>
        </authorList>
    </citation>
    <scope>NUCLEOTIDE SEQUENCE [LARGE SCALE GENOMIC DNA]</scope>
    <source>
        <tissue evidence="8">Roots</tissue>
    </source>
</reference>
<dbReference type="PROSITE" id="PS50090">
    <property type="entry name" value="MYB_LIKE"/>
    <property type="match status" value="2"/>
</dbReference>
<keyword evidence="4" id="KW-0539">Nucleus</keyword>
<dbReference type="PROSITE" id="PS51294">
    <property type="entry name" value="HTH_MYB"/>
    <property type="match status" value="2"/>
</dbReference>
<dbReference type="PANTHER" id="PTHR10641:SF1356">
    <property type="entry name" value="OS07G0484700 PROTEIN"/>
    <property type="match status" value="1"/>
</dbReference>
<protein>
    <submittedName>
        <fullName evidence="8">Uncharacterized protein</fullName>
    </submittedName>
</protein>
<dbReference type="Gene3D" id="1.10.10.60">
    <property type="entry name" value="Homeodomain-like"/>
    <property type="match status" value="2"/>
</dbReference>
<keyword evidence="3" id="KW-0238">DNA-binding</keyword>
<dbReference type="EMBL" id="JAXIOK010000013">
    <property type="protein sequence ID" value="KAK4756304.1"/>
    <property type="molecule type" value="Genomic_DNA"/>
</dbReference>
<dbReference type="SUPFAM" id="SSF46689">
    <property type="entry name" value="Homeodomain-like"/>
    <property type="match status" value="1"/>
</dbReference>
<dbReference type="CDD" id="cd00167">
    <property type="entry name" value="SANT"/>
    <property type="match status" value="2"/>
</dbReference>
<sequence length="291" mass="32792">MGRAPCSDQSGLKKGPWTPEEDLTLVAYIQQHGPGNWRFVPTNTGLRRCSKSCRLRWTNYLRPGIKRGNFTVQEEKMIVHLQALLGNRWAAIASYLPQRTDNDIKNYWNSRLKKKLRKLGHDLDGQADDGDEPRGGSKANISRGQWERRLQTDIHTAKQALYDALSVDPEPVHCFNRFDHKPLLLHQGSTIDNYASRNTDHHDSDMLSRSFSSNSDTSLSESQETTNNLSHGYQTSLSFQAGSRQAPSGYTYTAEDYLSMKLLEKWLLDDGGILAAPYLDCGLHATPDGLL</sequence>
<evidence type="ECO:0000256" key="3">
    <source>
        <dbReference type="ARBA" id="ARBA00023125"/>
    </source>
</evidence>
<dbReference type="Proteomes" id="UP001345219">
    <property type="component" value="Chromosome 6"/>
</dbReference>
<feature type="domain" description="Myb-like" evidence="6">
    <location>
        <begin position="62"/>
        <end position="112"/>
    </location>
</feature>
<dbReference type="PANTHER" id="PTHR10641">
    <property type="entry name" value="MYB FAMILY TRANSCRIPTION FACTOR"/>
    <property type="match status" value="1"/>
</dbReference>
<evidence type="ECO:0000256" key="2">
    <source>
        <dbReference type="ARBA" id="ARBA00022737"/>
    </source>
</evidence>
<evidence type="ECO:0000313" key="8">
    <source>
        <dbReference type="EMBL" id="KAK4756304.1"/>
    </source>
</evidence>
<dbReference type="InterPro" id="IPR015495">
    <property type="entry name" value="Myb_TF_plants"/>
</dbReference>
<keyword evidence="9" id="KW-1185">Reference proteome</keyword>
<gene>
    <name evidence="8" type="ORF">SAY87_006431</name>
</gene>
<dbReference type="GO" id="GO:0005634">
    <property type="term" value="C:nucleus"/>
    <property type="evidence" value="ECO:0007669"/>
    <property type="project" value="UniProtKB-SubCell"/>
</dbReference>
<proteinExistence type="predicted"/>
<comment type="subcellular location">
    <subcellularLocation>
        <location evidence="1">Nucleus</location>
    </subcellularLocation>
</comment>